<reference evidence="1" key="1">
    <citation type="journal article" date="2014" name="Int. J. Syst. Evol. Microbiol.">
        <title>Complete genome sequence of Corynebacterium casei LMG S-19264T (=DSM 44701T), isolated from a smear-ripened cheese.</title>
        <authorList>
            <consortium name="US DOE Joint Genome Institute (JGI-PGF)"/>
            <person name="Walter F."/>
            <person name="Albersmeier A."/>
            <person name="Kalinowski J."/>
            <person name="Ruckert C."/>
        </authorList>
    </citation>
    <scope>NUCLEOTIDE SEQUENCE</scope>
    <source>
        <strain evidence="1">JCM 4637</strain>
    </source>
</reference>
<evidence type="ECO:0000313" key="2">
    <source>
        <dbReference type="Proteomes" id="UP000638353"/>
    </source>
</evidence>
<comment type="caution">
    <text evidence="1">The sequence shown here is derived from an EMBL/GenBank/DDBJ whole genome shotgun (WGS) entry which is preliminary data.</text>
</comment>
<accession>A0A918WTS7</accession>
<evidence type="ECO:0000313" key="1">
    <source>
        <dbReference type="EMBL" id="GHC82163.1"/>
    </source>
</evidence>
<dbReference type="Proteomes" id="UP000638353">
    <property type="component" value="Unassembled WGS sequence"/>
</dbReference>
<protein>
    <submittedName>
        <fullName evidence="1">Uncharacterized protein</fullName>
    </submittedName>
</protein>
<gene>
    <name evidence="1" type="ORF">GCM10010334_10160</name>
</gene>
<dbReference type="AlphaFoldDB" id="A0A918WTS7"/>
<dbReference type="RefSeq" id="WP_189822239.1">
    <property type="nucleotide sequence ID" value="NZ_BMVC01000002.1"/>
</dbReference>
<dbReference type="EMBL" id="BMVC01000002">
    <property type="protein sequence ID" value="GHC82163.1"/>
    <property type="molecule type" value="Genomic_DNA"/>
</dbReference>
<reference evidence="1" key="2">
    <citation type="submission" date="2020-09" db="EMBL/GenBank/DDBJ databases">
        <authorList>
            <person name="Sun Q."/>
            <person name="Ohkuma M."/>
        </authorList>
    </citation>
    <scope>NUCLEOTIDE SEQUENCE</scope>
    <source>
        <strain evidence="1">JCM 4637</strain>
    </source>
</reference>
<proteinExistence type="predicted"/>
<sequence length="105" mass="11599">MTAWEEAFSPSTLEIHLGDIRPRADMPLYVGFRDYTCKQWGVTSCHDSPTGAAVRIKTILNGPVPADAEFKKIRAVDIAEKRQINVSRSAGKGLVALHFCPNVQM</sequence>
<name>A0A918WTS7_9ACTN</name>
<organism evidence="1 2">
    <name type="scientific">Streptomyces finlayi</name>
    <dbReference type="NCBI Taxonomy" id="67296"/>
    <lineage>
        <taxon>Bacteria</taxon>
        <taxon>Bacillati</taxon>
        <taxon>Actinomycetota</taxon>
        <taxon>Actinomycetes</taxon>
        <taxon>Kitasatosporales</taxon>
        <taxon>Streptomycetaceae</taxon>
        <taxon>Streptomyces</taxon>
    </lineage>
</organism>